<gene>
    <name evidence="3" type="primary">Mo02937</name>
    <name evidence="3" type="ORF">E5Q_02937</name>
</gene>
<protein>
    <recommendedName>
        <fullName evidence="5">Pali-domain-containing protein</fullName>
    </recommendedName>
</protein>
<evidence type="ECO:0008006" key="5">
    <source>
        <dbReference type="Google" id="ProtNLM"/>
    </source>
</evidence>
<dbReference type="InterPro" id="IPR009571">
    <property type="entry name" value="SUR7/Rim9-like_fungi"/>
</dbReference>
<dbReference type="Proteomes" id="UP000009131">
    <property type="component" value="Unassembled WGS sequence"/>
</dbReference>
<feature type="transmembrane region" description="Helical" evidence="2">
    <location>
        <begin position="12"/>
        <end position="30"/>
    </location>
</feature>
<dbReference type="RefSeq" id="XP_014570885.1">
    <property type="nucleotide sequence ID" value="XM_014715399.1"/>
</dbReference>
<dbReference type="GO" id="GO:0005886">
    <property type="term" value="C:plasma membrane"/>
    <property type="evidence" value="ECO:0007669"/>
    <property type="project" value="InterPro"/>
</dbReference>
<reference evidence="3 4" key="1">
    <citation type="journal article" date="2011" name="J. Gen. Appl. Microbiol.">
        <title>Draft genome sequencing of the enigmatic basidiomycete Mixia osmundae.</title>
        <authorList>
            <person name="Nishida H."/>
            <person name="Nagatsuka Y."/>
            <person name="Sugiyama J."/>
        </authorList>
    </citation>
    <scope>NUCLEOTIDE SEQUENCE [LARGE SCALE GENOMIC DNA]</scope>
    <source>
        <strain evidence="4">CBS 9802 / IAM 14324 / JCM 22182 / KY 12970</strain>
    </source>
</reference>
<dbReference type="InParanoid" id="G7E0B2"/>
<feature type="transmembrane region" description="Helical" evidence="2">
    <location>
        <begin position="103"/>
        <end position="127"/>
    </location>
</feature>
<feature type="transmembrane region" description="Helical" evidence="2">
    <location>
        <begin position="183"/>
        <end position="204"/>
    </location>
</feature>
<comment type="caution">
    <text evidence="3">The sequence shown here is derived from an EMBL/GenBank/DDBJ whole genome shotgun (WGS) entry which is preliminary data.</text>
</comment>
<sequence>MSCIRPATPGTICVLGATILLVLCSISVPVNQKFYFLSADINATISGLSVDGLVRLGVWGHCADVAGENKCTPATLGYNFDANALLGISRSLVNLPSASIKPFTYVLILHPIAAGLAGLTFIFGLLAHIREFAIVRFTTCLASLATTVSLLAFIFDIIAFSIAKSRINASATADASPNATLGNAVWMTLAGFVLLLLSGCLLGVGQCCFRSRPSHEERDRMKPLPDPAYRRDAEKARYPRETGLPVFAAGEVVPLNSLDHTDARNKSHPERIDGVGYGEARYEDAYPNTYAGIGTPRRHDSDLTHSSSLPTHGRSPYEPEAPVQGYESYAARATRADENPFDPPAHQTQGSYYPDEAYLSPTAQRSGYGSPVDPRQPYSHETYPPQSHPQEAAYGGQEDPYEQPASYRHGQASYGHAQGYNYGQSDPYEAQYGQPAYEQPQYGSSTGHAAPHAYSRY</sequence>
<dbReference type="InterPro" id="IPR051380">
    <property type="entry name" value="pH-response_reg_palI/RIM9"/>
</dbReference>
<dbReference type="OrthoDB" id="3365245at2759"/>
<dbReference type="EMBL" id="BABT02000076">
    <property type="protein sequence ID" value="GAA96272.1"/>
    <property type="molecule type" value="Genomic_DNA"/>
</dbReference>
<keyword evidence="2" id="KW-1133">Transmembrane helix</keyword>
<keyword evidence="2" id="KW-0812">Transmembrane</keyword>
<keyword evidence="4" id="KW-1185">Reference proteome</keyword>
<dbReference type="Gene3D" id="1.20.140.150">
    <property type="match status" value="1"/>
</dbReference>
<dbReference type="Pfam" id="PF06687">
    <property type="entry name" value="SUR7"/>
    <property type="match status" value="1"/>
</dbReference>
<evidence type="ECO:0000256" key="1">
    <source>
        <dbReference type="SAM" id="MobiDB-lite"/>
    </source>
</evidence>
<dbReference type="GO" id="GO:0035838">
    <property type="term" value="C:growing cell tip"/>
    <property type="evidence" value="ECO:0007669"/>
    <property type="project" value="TreeGrafter"/>
</dbReference>
<evidence type="ECO:0000313" key="4">
    <source>
        <dbReference type="Proteomes" id="UP000009131"/>
    </source>
</evidence>
<proteinExistence type="predicted"/>
<dbReference type="AlphaFoldDB" id="G7E0B2"/>
<evidence type="ECO:0000256" key="2">
    <source>
        <dbReference type="SAM" id="Phobius"/>
    </source>
</evidence>
<dbReference type="STRING" id="764103.G7E0B2"/>
<dbReference type="PANTHER" id="PTHR28013">
    <property type="entry name" value="PROTEIN DCV1-RELATED"/>
    <property type="match status" value="1"/>
</dbReference>
<organism evidence="3 4">
    <name type="scientific">Mixia osmundae (strain CBS 9802 / IAM 14324 / JCM 22182 / KY 12970)</name>
    <dbReference type="NCBI Taxonomy" id="764103"/>
    <lineage>
        <taxon>Eukaryota</taxon>
        <taxon>Fungi</taxon>
        <taxon>Dikarya</taxon>
        <taxon>Basidiomycota</taxon>
        <taxon>Pucciniomycotina</taxon>
        <taxon>Mixiomycetes</taxon>
        <taxon>Mixiales</taxon>
        <taxon>Mixiaceae</taxon>
        <taxon>Mixia</taxon>
    </lineage>
</organism>
<feature type="region of interest" description="Disordered" evidence="1">
    <location>
        <begin position="359"/>
        <end position="457"/>
    </location>
</feature>
<accession>G7E0B2</accession>
<feature type="region of interest" description="Disordered" evidence="1">
    <location>
        <begin position="288"/>
        <end position="321"/>
    </location>
</feature>
<evidence type="ECO:0000313" key="3">
    <source>
        <dbReference type="EMBL" id="GAA96272.1"/>
    </source>
</evidence>
<keyword evidence="2" id="KW-0472">Membrane</keyword>
<feature type="transmembrane region" description="Helical" evidence="2">
    <location>
        <begin position="139"/>
        <end position="163"/>
    </location>
</feature>
<dbReference type="PANTHER" id="PTHR28013:SF4">
    <property type="entry name" value="MARVEL DOMAIN-CONTAINING PROTEIN"/>
    <property type="match status" value="1"/>
</dbReference>
<dbReference type="HOGENOM" id="CLU_032840_0_0_1"/>
<dbReference type="GO" id="GO:0032153">
    <property type="term" value="C:cell division site"/>
    <property type="evidence" value="ECO:0007669"/>
    <property type="project" value="TreeGrafter"/>
</dbReference>
<dbReference type="eggNOG" id="ENOG502RZSZ">
    <property type="taxonomic scope" value="Eukaryota"/>
</dbReference>
<reference evidence="3 4" key="2">
    <citation type="journal article" date="2012" name="Open Biol.">
        <title>Characteristics of nucleosomes and linker DNA regions on the genome of the basidiomycete Mixia osmundae revealed by mono- and dinucleosome mapping.</title>
        <authorList>
            <person name="Nishida H."/>
            <person name="Kondo S."/>
            <person name="Matsumoto T."/>
            <person name="Suzuki Y."/>
            <person name="Yoshikawa H."/>
            <person name="Taylor T.D."/>
            <person name="Sugiyama J."/>
        </authorList>
    </citation>
    <scope>NUCLEOTIDE SEQUENCE [LARGE SCALE GENOMIC DNA]</scope>
    <source>
        <strain evidence="4">CBS 9802 / IAM 14324 / JCM 22182 / KY 12970</strain>
    </source>
</reference>
<name>G7E0B2_MIXOS</name>
<dbReference type="OMA" id="PNVLVKW"/>